<feature type="region of interest" description="Disordered" evidence="1">
    <location>
        <begin position="61"/>
        <end position="113"/>
    </location>
</feature>
<dbReference type="HOGENOM" id="CLU_1765522_0_0_9"/>
<dbReference type="Proteomes" id="UP000008550">
    <property type="component" value="Chromosome"/>
</dbReference>
<reference evidence="2 3" key="1">
    <citation type="journal article" date="2008" name="J. Bacteriol.">
        <title>The genome of Heliobacterium modesticaldum, a phototrophic representative of the Firmicutes containing the simplest photosynthetic apparatus.</title>
        <authorList>
            <person name="Sattley W.M."/>
            <person name="Madigan M.T."/>
            <person name="Swingley W.D."/>
            <person name="Cheung P.C."/>
            <person name="Clocksin K.M."/>
            <person name="Conrad A.L."/>
            <person name="Dejesa L.C."/>
            <person name="Honchak B.M."/>
            <person name="Jung D.O."/>
            <person name="Karbach L.E."/>
            <person name="Kurdoglu A."/>
            <person name="Lahiri S."/>
            <person name="Mastrian S.D."/>
            <person name="Page L.E."/>
            <person name="Taylor H.L."/>
            <person name="Wang Z.T."/>
            <person name="Raymond J."/>
            <person name="Chen M."/>
            <person name="Blankenship R.E."/>
            <person name="Touchman J.W."/>
        </authorList>
    </citation>
    <scope>NUCLEOTIDE SEQUENCE [LARGE SCALE GENOMIC DNA]</scope>
    <source>
        <strain evidence="3">ATCC 51547 / Ice1</strain>
    </source>
</reference>
<name>B0TEU4_HELMI</name>
<proteinExistence type="predicted"/>
<dbReference type="EMBL" id="CP000930">
    <property type="protein sequence ID" value="ABZ84346.1"/>
    <property type="molecule type" value="Genomic_DNA"/>
</dbReference>
<evidence type="ECO:0000256" key="1">
    <source>
        <dbReference type="SAM" id="MobiDB-lite"/>
    </source>
</evidence>
<sequence>MDPKKMEEAMKQIREKMTKAKDAENRVEIVADAVRDMIVNMGIKIPDKAFDIIGKINFPTDPAAARRTHPAVPAAPVTVTKPGTPAAPVTVTKTPAPPVPVTVTPVPAPPPPVVTTPTYHVEAVQKALSKIPKKEKTCPNCGHSVTK</sequence>
<feature type="compositionally biased region" description="Low complexity" evidence="1">
    <location>
        <begin position="62"/>
        <end position="94"/>
    </location>
</feature>
<feature type="compositionally biased region" description="Pro residues" evidence="1">
    <location>
        <begin position="95"/>
        <end position="113"/>
    </location>
</feature>
<protein>
    <submittedName>
        <fullName evidence="2">Uncharacterized protein</fullName>
    </submittedName>
</protein>
<accession>B0TEU4</accession>
<dbReference type="RefSeq" id="WP_012282850.1">
    <property type="nucleotide sequence ID" value="NC_010337.2"/>
</dbReference>
<dbReference type="AlphaFoldDB" id="B0TEU4"/>
<dbReference type="KEGG" id="hmo:HM1_1781"/>
<evidence type="ECO:0000313" key="2">
    <source>
        <dbReference type="EMBL" id="ABZ84346.1"/>
    </source>
</evidence>
<dbReference type="STRING" id="498761.HM1_1781"/>
<evidence type="ECO:0000313" key="3">
    <source>
        <dbReference type="Proteomes" id="UP000008550"/>
    </source>
</evidence>
<keyword evidence="3" id="KW-1185">Reference proteome</keyword>
<gene>
    <name evidence="2" type="ORF">HM1_1781</name>
</gene>
<organism evidence="2 3">
    <name type="scientific">Heliobacterium modesticaldum (strain ATCC 51547 / Ice1)</name>
    <dbReference type="NCBI Taxonomy" id="498761"/>
    <lineage>
        <taxon>Bacteria</taxon>
        <taxon>Bacillati</taxon>
        <taxon>Bacillota</taxon>
        <taxon>Clostridia</taxon>
        <taxon>Eubacteriales</taxon>
        <taxon>Heliobacteriaceae</taxon>
        <taxon>Heliomicrobium</taxon>
    </lineage>
</organism>
<dbReference type="OrthoDB" id="2091596at2"/>